<reference evidence="1" key="1">
    <citation type="submission" date="2021-10" db="EMBL/GenBank/DDBJ databases">
        <authorList>
            <person name="Ayala M."/>
            <person name="Loertscher E."/>
            <person name="Carr E."/>
            <person name="Fuhriman D."/>
            <person name="Fajardo C."/>
            <person name="Casjens S.R."/>
            <person name="Grose J.H."/>
        </authorList>
    </citation>
    <scope>NUCLEOTIDE SEQUENCE</scope>
</reference>
<keyword evidence="2" id="KW-1185">Reference proteome</keyword>
<name>A0AC61TPY5_9CAUD</name>
<protein>
    <submittedName>
        <fullName evidence="1">Uncharacterized protein</fullName>
    </submittedName>
</protein>
<sequence length="90" mass="10006">MTQPTPTPSNVLRFTKEKAQTDTDHVVSLLEMALAHVKEHGAHSVAIILLDKDQNLMDAWHSGQNPYAILGGLVSLQHEFMAAQIQSRFE</sequence>
<proteinExistence type="predicted"/>
<dbReference type="Proteomes" id="UP000827689">
    <property type="component" value="Segment"/>
</dbReference>
<gene>
    <name evidence="1" type="ORF">OPT155_9</name>
</gene>
<dbReference type="EMBL" id="OL539452">
    <property type="protein sequence ID" value="UGO52718.1"/>
    <property type="molecule type" value="Genomic_DNA"/>
</dbReference>
<evidence type="ECO:0000313" key="2">
    <source>
        <dbReference type="Proteomes" id="UP000827689"/>
    </source>
</evidence>
<evidence type="ECO:0000313" key="1">
    <source>
        <dbReference type="EMBL" id="UGO52718.1"/>
    </source>
</evidence>
<organism evidence="1 2">
    <name type="scientific">Serratia phage vB_SmaS_Opt-155</name>
    <dbReference type="NCBI Taxonomy" id="2902690"/>
    <lineage>
        <taxon>Viruses</taxon>
        <taxon>Duplodnaviria</taxon>
        <taxon>Heunggongvirae</taxon>
        <taxon>Uroviricota</taxon>
        <taxon>Caudoviricetes</taxon>
        <taxon>Serbinvirus</taxon>
        <taxon>Serbinvirus opt155</taxon>
    </lineage>
</organism>
<accession>A0AC61TPY5</accession>